<organism evidence="2 3">
    <name type="scientific">Corymbia citriodora subsp. variegata</name>
    <dbReference type="NCBI Taxonomy" id="360336"/>
    <lineage>
        <taxon>Eukaryota</taxon>
        <taxon>Viridiplantae</taxon>
        <taxon>Streptophyta</taxon>
        <taxon>Embryophyta</taxon>
        <taxon>Tracheophyta</taxon>
        <taxon>Spermatophyta</taxon>
        <taxon>Magnoliopsida</taxon>
        <taxon>eudicotyledons</taxon>
        <taxon>Gunneridae</taxon>
        <taxon>Pentapetalae</taxon>
        <taxon>rosids</taxon>
        <taxon>malvids</taxon>
        <taxon>Myrtales</taxon>
        <taxon>Myrtaceae</taxon>
        <taxon>Myrtoideae</taxon>
        <taxon>Eucalypteae</taxon>
        <taxon>Corymbia</taxon>
    </lineage>
</organism>
<evidence type="ECO:0000313" key="3">
    <source>
        <dbReference type="Proteomes" id="UP000806378"/>
    </source>
</evidence>
<reference evidence="2" key="1">
    <citation type="submission" date="2020-05" db="EMBL/GenBank/DDBJ databases">
        <title>WGS assembly of Corymbia citriodora subspecies variegata.</title>
        <authorList>
            <person name="Barry K."/>
            <person name="Hundley H."/>
            <person name="Shu S."/>
            <person name="Jenkins J."/>
            <person name="Grimwood J."/>
            <person name="Baten A."/>
        </authorList>
    </citation>
    <scope>NUCLEOTIDE SEQUENCE</scope>
    <source>
        <strain evidence="2">CV2-018</strain>
    </source>
</reference>
<dbReference type="GO" id="GO:0000462">
    <property type="term" value="P:maturation of SSU-rRNA from tricistronic rRNA transcript (SSU-rRNA, 5.8S rRNA, LSU-rRNA)"/>
    <property type="evidence" value="ECO:0007669"/>
    <property type="project" value="TreeGrafter"/>
</dbReference>
<dbReference type="InterPro" id="IPR027973">
    <property type="entry name" value="FSAF1-like"/>
</dbReference>
<dbReference type="InterPro" id="IPR053030">
    <property type="entry name" value="Ribosomal_biogenesis_FAF1-like"/>
</dbReference>
<keyword evidence="3" id="KW-1185">Reference proteome</keyword>
<gene>
    <name evidence="2" type="ORF">BT93_L0698</name>
</gene>
<dbReference type="PANTHER" id="PTHR28096:SF1">
    <property type="entry name" value="PROTEIN FAF1"/>
    <property type="match status" value="1"/>
</dbReference>
<accession>A0A8T0CGD8</accession>
<dbReference type="Pfam" id="PF15375">
    <property type="entry name" value="FSAF1"/>
    <property type="match status" value="1"/>
</dbReference>
<dbReference type="PANTHER" id="PTHR28096">
    <property type="entry name" value="PROTEIN FAF1"/>
    <property type="match status" value="1"/>
</dbReference>
<name>A0A8T0CGD8_CORYI</name>
<evidence type="ECO:0000313" key="2">
    <source>
        <dbReference type="EMBL" id="KAF7845772.1"/>
    </source>
</evidence>
<dbReference type="Gramene" id="rna-gnl|WGS:JABURB|Cocit.L0698.1">
    <property type="protein sequence ID" value="cds-KAF7845772.1"/>
    <property type="gene ID" value="gene-BT93_L0698"/>
</dbReference>
<protein>
    <submittedName>
        <fullName evidence="2">Uncharacterized protein</fullName>
    </submittedName>
</protein>
<evidence type="ECO:0000256" key="1">
    <source>
        <dbReference type="SAM" id="MobiDB-lite"/>
    </source>
</evidence>
<dbReference type="Proteomes" id="UP000806378">
    <property type="component" value="Unassembled WGS sequence"/>
</dbReference>
<dbReference type="OrthoDB" id="5556956at2759"/>
<feature type="region of interest" description="Disordered" evidence="1">
    <location>
        <begin position="65"/>
        <end position="85"/>
    </location>
</feature>
<feature type="region of interest" description="Disordered" evidence="1">
    <location>
        <begin position="238"/>
        <end position="289"/>
    </location>
</feature>
<comment type="caution">
    <text evidence="2">The sequence shown here is derived from an EMBL/GenBank/DDBJ whole genome shotgun (WGS) entry which is preliminary data.</text>
</comment>
<feature type="region of interest" description="Disordered" evidence="1">
    <location>
        <begin position="112"/>
        <end position="142"/>
    </location>
</feature>
<proteinExistence type="predicted"/>
<dbReference type="GO" id="GO:0005730">
    <property type="term" value="C:nucleolus"/>
    <property type="evidence" value="ECO:0007669"/>
    <property type="project" value="TreeGrafter"/>
</dbReference>
<dbReference type="EMBL" id="MU100632">
    <property type="protein sequence ID" value="KAF7845772.1"/>
    <property type="molecule type" value="Genomic_DNA"/>
</dbReference>
<feature type="region of interest" description="Disordered" evidence="1">
    <location>
        <begin position="1"/>
        <end position="30"/>
    </location>
</feature>
<feature type="compositionally biased region" description="Polar residues" evidence="1">
    <location>
        <begin position="115"/>
        <end position="133"/>
    </location>
</feature>
<feature type="compositionally biased region" description="Basic residues" evidence="1">
    <location>
        <begin position="1"/>
        <end position="11"/>
    </location>
</feature>
<dbReference type="AlphaFoldDB" id="A0A8T0CGD8"/>
<sequence>MATSLGKRKRASTTATIKANPRSAAIEEKSDNEDLQAIFKRAFEAKFKPLPEAPAKAVVAEVLATEDDEEIDEDESDWSGISEPEEATIEVVEHAPIARTEKLDRQQLKAFMSSKPPSTQSRPLSTISKSAATPTEDDNTDAANLKNDLALQRLLTESHLLDSSFSSTDPSGKNRHRATDLRLLSLGSKASVLEQKNMPLSHRKGILAKAAQKENSRRSEAKENGIILERVTKIGAKKALPERRERGLGGPSVGRFKGGTLKLSKSDVSGINGPRMTSGGKGGKSKRRK</sequence>